<proteinExistence type="predicted"/>
<dbReference type="OrthoDB" id="2018246at2759"/>
<organism evidence="2 3">
    <name type="scientific">Protopolystoma xenopodis</name>
    <dbReference type="NCBI Taxonomy" id="117903"/>
    <lineage>
        <taxon>Eukaryota</taxon>
        <taxon>Metazoa</taxon>
        <taxon>Spiralia</taxon>
        <taxon>Lophotrochozoa</taxon>
        <taxon>Platyhelminthes</taxon>
        <taxon>Monogenea</taxon>
        <taxon>Polyopisthocotylea</taxon>
        <taxon>Polystomatidea</taxon>
        <taxon>Polystomatidae</taxon>
        <taxon>Protopolystoma</taxon>
    </lineage>
</organism>
<dbReference type="Pfam" id="PF00790">
    <property type="entry name" value="VHS"/>
    <property type="match status" value="1"/>
</dbReference>
<keyword evidence="3" id="KW-1185">Reference proteome</keyword>
<dbReference type="PROSITE" id="PS50179">
    <property type="entry name" value="VHS"/>
    <property type="match status" value="1"/>
</dbReference>
<feature type="domain" description="VHS" evidence="1">
    <location>
        <begin position="1"/>
        <end position="63"/>
    </location>
</feature>
<comment type="caution">
    <text evidence="2">The sequence shown here is derived from an EMBL/GenBank/DDBJ whole genome shotgun (WGS) entry which is preliminary data.</text>
</comment>
<dbReference type="EMBL" id="CAAALY010083728">
    <property type="protein sequence ID" value="VEL26928.1"/>
    <property type="molecule type" value="Genomic_DNA"/>
</dbReference>
<dbReference type="InterPro" id="IPR002014">
    <property type="entry name" value="VHS_dom"/>
</dbReference>
<dbReference type="Proteomes" id="UP000784294">
    <property type="component" value="Unassembled WGS sequence"/>
</dbReference>
<dbReference type="InterPro" id="IPR008942">
    <property type="entry name" value="ENTH_VHS"/>
</dbReference>
<dbReference type="GO" id="GO:0035091">
    <property type="term" value="F:phosphatidylinositol binding"/>
    <property type="evidence" value="ECO:0007669"/>
    <property type="project" value="InterPro"/>
</dbReference>
<dbReference type="SUPFAM" id="SSF48464">
    <property type="entry name" value="ENTH/VHS domain"/>
    <property type="match status" value="1"/>
</dbReference>
<dbReference type="AlphaFoldDB" id="A0A448X331"/>
<dbReference type="GO" id="GO:0043130">
    <property type="term" value="F:ubiquitin binding"/>
    <property type="evidence" value="ECO:0007669"/>
    <property type="project" value="InterPro"/>
</dbReference>
<dbReference type="PANTHER" id="PTHR13856:SF137">
    <property type="entry name" value="GH05942P"/>
    <property type="match status" value="1"/>
</dbReference>
<dbReference type="GO" id="GO:0016020">
    <property type="term" value="C:membrane"/>
    <property type="evidence" value="ECO:0007669"/>
    <property type="project" value="TreeGrafter"/>
</dbReference>
<dbReference type="PANTHER" id="PTHR13856">
    <property type="entry name" value="VHS DOMAIN CONTAINING PROTEIN FAMILY"/>
    <property type="match status" value="1"/>
</dbReference>
<protein>
    <recommendedName>
        <fullName evidence="1">VHS domain-containing protein</fullName>
    </recommendedName>
</protein>
<evidence type="ECO:0000313" key="3">
    <source>
        <dbReference type="Proteomes" id="UP000784294"/>
    </source>
</evidence>
<gene>
    <name evidence="2" type="ORF">PXEA_LOCUS20368</name>
</gene>
<sequence length="84" mass="9759">MLNHIVAGYTLSLLETCVKNCGYRFHIVLANREALHDFTKFLQPGGNDLIPIRIQDKLLRIIQVNKNSSIYTRHFLLLLDNHKE</sequence>
<reference evidence="2" key="1">
    <citation type="submission" date="2018-11" db="EMBL/GenBank/DDBJ databases">
        <authorList>
            <consortium name="Pathogen Informatics"/>
        </authorList>
    </citation>
    <scope>NUCLEOTIDE SEQUENCE</scope>
</reference>
<dbReference type="GO" id="GO:0005768">
    <property type="term" value="C:endosome"/>
    <property type="evidence" value="ECO:0007669"/>
    <property type="project" value="TreeGrafter"/>
</dbReference>
<dbReference type="Gene3D" id="1.25.40.90">
    <property type="match status" value="1"/>
</dbReference>
<evidence type="ECO:0000259" key="1">
    <source>
        <dbReference type="PROSITE" id="PS50179"/>
    </source>
</evidence>
<accession>A0A448X331</accession>
<evidence type="ECO:0000313" key="2">
    <source>
        <dbReference type="EMBL" id="VEL26928.1"/>
    </source>
</evidence>
<name>A0A448X331_9PLAT</name>
<dbReference type="GO" id="GO:0030276">
    <property type="term" value="F:clathrin binding"/>
    <property type="evidence" value="ECO:0007669"/>
    <property type="project" value="TreeGrafter"/>
</dbReference>
<dbReference type="GO" id="GO:0007165">
    <property type="term" value="P:signal transduction"/>
    <property type="evidence" value="ECO:0007669"/>
    <property type="project" value="TreeGrafter"/>
</dbReference>